<reference evidence="2 3" key="1">
    <citation type="journal article" date="2018" name="Front. Microbiol.">
        <title>Genome-Wide Analysis of Corynespora cassiicola Leaf Fall Disease Putative Effectors.</title>
        <authorList>
            <person name="Lopez D."/>
            <person name="Ribeiro S."/>
            <person name="Label P."/>
            <person name="Fumanal B."/>
            <person name="Venisse J.S."/>
            <person name="Kohler A."/>
            <person name="de Oliveira R.R."/>
            <person name="Labutti K."/>
            <person name="Lipzen A."/>
            <person name="Lail K."/>
            <person name="Bauer D."/>
            <person name="Ohm R.A."/>
            <person name="Barry K.W."/>
            <person name="Spatafora J."/>
            <person name="Grigoriev I.V."/>
            <person name="Martin F.M."/>
            <person name="Pujade-Renaud V."/>
        </authorList>
    </citation>
    <scope>NUCLEOTIDE SEQUENCE [LARGE SCALE GENOMIC DNA]</scope>
    <source>
        <strain evidence="2 3">Philippines</strain>
    </source>
</reference>
<organism evidence="2 3">
    <name type="scientific">Corynespora cassiicola Philippines</name>
    <dbReference type="NCBI Taxonomy" id="1448308"/>
    <lineage>
        <taxon>Eukaryota</taxon>
        <taxon>Fungi</taxon>
        <taxon>Dikarya</taxon>
        <taxon>Ascomycota</taxon>
        <taxon>Pezizomycotina</taxon>
        <taxon>Dothideomycetes</taxon>
        <taxon>Pleosporomycetidae</taxon>
        <taxon>Pleosporales</taxon>
        <taxon>Corynesporascaceae</taxon>
        <taxon>Corynespora</taxon>
    </lineage>
</organism>
<feature type="region of interest" description="Disordered" evidence="1">
    <location>
        <begin position="45"/>
        <end position="76"/>
    </location>
</feature>
<proteinExistence type="predicted"/>
<evidence type="ECO:0000313" key="2">
    <source>
        <dbReference type="EMBL" id="PSN60425.1"/>
    </source>
</evidence>
<feature type="compositionally biased region" description="Basic residues" evidence="1">
    <location>
        <begin position="54"/>
        <end position="65"/>
    </location>
</feature>
<protein>
    <submittedName>
        <fullName evidence="2">Uncharacterized protein</fullName>
    </submittedName>
</protein>
<gene>
    <name evidence="2" type="ORF">BS50DRAFT_209805</name>
</gene>
<evidence type="ECO:0000256" key="1">
    <source>
        <dbReference type="SAM" id="MobiDB-lite"/>
    </source>
</evidence>
<name>A0A2T2N4P8_CORCC</name>
<evidence type="ECO:0000313" key="3">
    <source>
        <dbReference type="Proteomes" id="UP000240883"/>
    </source>
</evidence>
<dbReference type="Proteomes" id="UP000240883">
    <property type="component" value="Unassembled WGS sequence"/>
</dbReference>
<sequence>MCLGSTVKAILSTKSGHKEKTSECTEVNQRHAKPTRQDTQCLKAAIPKDGPSGLRRRNAISRKTSKILSPERRASPSETIWATPMSTFAGSDSDVCSEDLLFEELGDFRYHSI</sequence>
<keyword evidence="3" id="KW-1185">Reference proteome</keyword>
<accession>A0A2T2N4P8</accession>
<dbReference type="AlphaFoldDB" id="A0A2T2N4P8"/>
<dbReference type="EMBL" id="KZ678149">
    <property type="protein sequence ID" value="PSN60425.1"/>
    <property type="molecule type" value="Genomic_DNA"/>
</dbReference>